<dbReference type="AlphaFoldDB" id="A0A378VSG4"/>
<name>A0A378VSG4_NEIGO</name>
<gene>
    <name evidence="2" type="ORF">NCTC11421_00024</name>
</gene>
<dbReference type="EMBL" id="UGRI01000001">
    <property type="protein sequence ID" value="SUA19947.1"/>
    <property type="molecule type" value="Genomic_DNA"/>
</dbReference>
<evidence type="ECO:0000313" key="2">
    <source>
        <dbReference type="EMBL" id="SUA19947.1"/>
    </source>
</evidence>
<organism evidence="2">
    <name type="scientific">Neisseria gonorrhoeae</name>
    <dbReference type="NCBI Taxonomy" id="485"/>
    <lineage>
        <taxon>Bacteria</taxon>
        <taxon>Pseudomonadati</taxon>
        <taxon>Pseudomonadota</taxon>
        <taxon>Betaproteobacteria</taxon>
        <taxon>Neisseriales</taxon>
        <taxon>Neisseriaceae</taxon>
        <taxon>Neisseria</taxon>
    </lineage>
</organism>
<protein>
    <submittedName>
        <fullName evidence="2">Phage associated protein</fullName>
    </submittedName>
</protein>
<reference evidence="2" key="1">
    <citation type="submission" date="2018-06" db="EMBL/GenBank/DDBJ databases">
        <authorList>
            <consortium name="Pathogen Informatics"/>
            <person name="Doyle S."/>
        </authorList>
    </citation>
    <scope>NUCLEOTIDE SEQUENCE [LARGE SCALE GENOMIC DNA]</scope>
    <source>
        <strain evidence="2">NCTC11421</strain>
    </source>
</reference>
<feature type="region of interest" description="Disordered" evidence="1">
    <location>
        <begin position="1"/>
        <end position="29"/>
    </location>
</feature>
<accession>A0A378VSG4</accession>
<feature type="compositionally biased region" description="Basic and acidic residues" evidence="1">
    <location>
        <begin position="1"/>
        <end position="10"/>
    </location>
</feature>
<sequence>MPDHLTRPREALIMAARPGVTLAPGRGRN</sequence>
<proteinExistence type="predicted"/>
<evidence type="ECO:0000256" key="1">
    <source>
        <dbReference type="SAM" id="MobiDB-lite"/>
    </source>
</evidence>